<sequence length="256" mass="28656">MPSTRQRTPAKKRNFRNGALLAVSQAAKLFNVPLAQDVARHIRQVVVSLKPSVLQAPKANDSNARELAKHVKGLLDVMNAAIRYLEGSEVASTSFSGDTLVELHRLHNHLSGTYTKLQDLQTASYTTKLASQTETREYVLLLEKELSRTIVELTLRLLVAVLSTGAQHQLIIVQRIESTARKHKALARDHVALVRKHNLLLRVTQRRQSTSDNMVRGLRADCKGLTRKVNAVLLMQRTDEQRIACLVLLNGVAFFF</sequence>
<keyword evidence="2" id="KW-1185">Reference proteome</keyword>
<dbReference type="Proteomes" id="UP000044841">
    <property type="component" value="Unassembled WGS sequence"/>
</dbReference>
<accession>A0A0K6FUU7</accession>
<organism evidence="1 2">
    <name type="scientific">Rhizoctonia solani</name>
    <dbReference type="NCBI Taxonomy" id="456999"/>
    <lineage>
        <taxon>Eukaryota</taxon>
        <taxon>Fungi</taxon>
        <taxon>Dikarya</taxon>
        <taxon>Basidiomycota</taxon>
        <taxon>Agaricomycotina</taxon>
        <taxon>Agaricomycetes</taxon>
        <taxon>Cantharellales</taxon>
        <taxon>Ceratobasidiaceae</taxon>
        <taxon>Rhizoctonia</taxon>
    </lineage>
</organism>
<protein>
    <submittedName>
        <fullName evidence="1">Uncharacterized protein</fullName>
    </submittedName>
</protein>
<name>A0A0K6FUU7_9AGAM</name>
<dbReference type="AlphaFoldDB" id="A0A0K6FUU7"/>
<proteinExistence type="predicted"/>
<gene>
    <name evidence="1" type="ORF">RSOLAG22IIIB_04088</name>
</gene>
<reference evidence="1 2" key="1">
    <citation type="submission" date="2015-07" db="EMBL/GenBank/DDBJ databases">
        <authorList>
            <person name="Noorani M."/>
        </authorList>
    </citation>
    <scope>NUCLEOTIDE SEQUENCE [LARGE SCALE GENOMIC DNA]</scope>
    <source>
        <strain evidence="1">BBA 69670</strain>
    </source>
</reference>
<evidence type="ECO:0000313" key="1">
    <source>
        <dbReference type="EMBL" id="CUA69834.1"/>
    </source>
</evidence>
<evidence type="ECO:0000313" key="2">
    <source>
        <dbReference type="Proteomes" id="UP000044841"/>
    </source>
</evidence>
<dbReference type="EMBL" id="CYGV01001001">
    <property type="protein sequence ID" value="CUA69834.1"/>
    <property type="molecule type" value="Genomic_DNA"/>
</dbReference>